<dbReference type="InterPro" id="IPR002035">
    <property type="entry name" value="VWF_A"/>
</dbReference>
<feature type="region of interest" description="Disordered" evidence="1">
    <location>
        <begin position="992"/>
        <end position="1018"/>
    </location>
</feature>
<keyword evidence="4" id="KW-1185">Reference proteome</keyword>
<dbReference type="Pfam" id="PF25787">
    <property type="entry name" value="HTH_SB"/>
    <property type="match status" value="1"/>
</dbReference>
<dbReference type="InterPro" id="IPR052627">
    <property type="entry name" value="VWA_domain-containing"/>
</dbReference>
<evidence type="ECO:0000259" key="2">
    <source>
        <dbReference type="PROSITE" id="PS50234"/>
    </source>
</evidence>
<feature type="non-terminal residue" evidence="3">
    <location>
        <position position="1114"/>
    </location>
</feature>
<sequence length="1114" mass="123928">HIVLDEDLERTVLVVNLGMIPPLETVTVLVSTSSELTTLPNGAIKVVFPAVCTPKVQHCGNEEPNSAENLFRNKDRHHCALGPPDQTANSSQLCLSWLLEDEPINSIDYDFTFHLEIKGPCVLAGVASPSHAIRADADPSAHSASSVVITLADKYTYDKPVEILIYPSEPHMPHILMEEGDLTPEEYEEHLKGRSDFIKGTKTDSSCEKKTEIIRKRLHKDIIHNPVVMLNFCPDLKDLPPDLKKVPGEFIFLIDRSGSMSGDAMIVILKSLTPACLFNVIGFGSTFKTLFPASQNYNEETLAVACEYIKKIRADMGGTNILSPLNWILHQPVYRGHPRLLFLLTDGAVSNTGKVIELVRNHARCTRCYSFGIGQNACRRLVLGLASVSKGTAEFLAEGERLQPKMIKSLKKAMAPVLSDVTIDWLFPATKEVLLSPVGASYLFPGDRLIGYSVVCDTSRYHPNPKSEERASGSRSSTDSPSVSSCGDQGKGYKTISKCLDIPVSTVGSIIRKWKLHHTTQALVRFVGEATERPTITLKELQSSVAGSGVMVHQSTISRALYNTGLYGRAARKKPLLKKYHLKACLEFARKHESDPAAIWEKVLWSDETKIELFGQHSKRYVWHKPNTAHASRYIIPTVKYGGGSIMLWRCFSSAGTGHLVTIEGRMDGAKYRKILQENLLQSAKKLKLGRKFTFQQDNDPKHKAKATLEWLKNKKDCKAVISGLLCGKPVQWEVTFDVSLVLKARLREETLQEDLWSETFHHLAARSVIRDFEQMADKENETEHGSGRRYQLSAIHTSKACNIISKHTAFLPIDLDSNEYLPTCIEYSNTGDMEDNNLSPCSTPSSSGWERCSFAEAPQRSPSVSSVHSQRSIESLFSARLSLSGNRLLSGAAKRFMCSSSSKTSESSGESDNENNHDYLPLVSLQLACGAFVLDSAFYEAIHIPMEKLKWTSPFARHRLSATHTPRHFSGSQAESQSRILKMENELSPPTVTVRRFSSPEHTQADSGRGSETDSCDSPLVHHSHYLPKNMEPEGMVWATAVALAWLEHSSAGYFIEWELVAAKASMWLNSQEIPEGRDLASVKVAARQLFVLLRHWDENLQLNMLCYNPNSV</sequence>
<feature type="compositionally biased region" description="Low complexity" evidence="1">
    <location>
        <begin position="473"/>
        <end position="485"/>
    </location>
</feature>
<accession>A0ABS2Y3V9</accession>
<gene>
    <name evidence="3" type="primary">Vwa5b1</name>
    <name evidence="3" type="ORF">GTO93_0014200</name>
</gene>
<name>A0ABS2Y3V9_POLSP</name>
<feature type="domain" description="VWFA" evidence="2">
    <location>
        <begin position="249"/>
        <end position="410"/>
    </location>
</feature>
<dbReference type="InterPro" id="IPR036388">
    <property type="entry name" value="WH-like_DNA-bd_sf"/>
</dbReference>
<organism evidence="3 4">
    <name type="scientific">Polyodon spathula</name>
    <name type="common">North American paddlefish</name>
    <name type="synonym">Squalus spathula</name>
    <dbReference type="NCBI Taxonomy" id="7913"/>
    <lineage>
        <taxon>Eukaryota</taxon>
        <taxon>Metazoa</taxon>
        <taxon>Chordata</taxon>
        <taxon>Craniata</taxon>
        <taxon>Vertebrata</taxon>
        <taxon>Euteleostomi</taxon>
        <taxon>Actinopterygii</taxon>
        <taxon>Chondrostei</taxon>
        <taxon>Acipenseriformes</taxon>
        <taxon>Polyodontidae</taxon>
        <taxon>Polyodon</taxon>
    </lineage>
</organism>
<evidence type="ECO:0000256" key="1">
    <source>
        <dbReference type="SAM" id="MobiDB-lite"/>
    </source>
</evidence>
<dbReference type="EMBL" id="JAAWVQ010103234">
    <property type="protein sequence ID" value="MBN3280931.1"/>
    <property type="molecule type" value="Genomic_DNA"/>
</dbReference>
<feature type="non-terminal residue" evidence="3">
    <location>
        <position position="1"/>
    </location>
</feature>
<evidence type="ECO:0000313" key="4">
    <source>
        <dbReference type="Proteomes" id="UP001166093"/>
    </source>
</evidence>
<dbReference type="InterPro" id="IPR036465">
    <property type="entry name" value="vWFA_dom_sf"/>
</dbReference>
<protein>
    <submittedName>
        <fullName evidence="3">VW5B1 protein</fullName>
    </submittedName>
</protein>
<proteinExistence type="predicted"/>
<dbReference type="InterPro" id="IPR002492">
    <property type="entry name" value="Transposase_Tc1-like"/>
</dbReference>
<comment type="caution">
    <text evidence="3">The sequence shown here is derived from an EMBL/GenBank/DDBJ whole genome shotgun (WGS) entry which is preliminary data.</text>
</comment>
<dbReference type="PROSITE" id="PS50234">
    <property type="entry name" value="VWFA"/>
    <property type="match status" value="1"/>
</dbReference>
<dbReference type="SUPFAM" id="SSF53300">
    <property type="entry name" value="vWA-like"/>
    <property type="match status" value="1"/>
</dbReference>
<dbReference type="InterPro" id="IPR057667">
    <property type="entry name" value="HTH_SB"/>
</dbReference>
<dbReference type="SMART" id="SM00327">
    <property type="entry name" value="VWA"/>
    <property type="match status" value="1"/>
</dbReference>
<dbReference type="Gene3D" id="3.40.50.410">
    <property type="entry name" value="von Willebrand factor, type A domain"/>
    <property type="match status" value="1"/>
</dbReference>
<dbReference type="Gene3D" id="3.30.420.10">
    <property type="entry name" value="Ribonuclease H-like superfamily/Ribonuclease H"/>
    <property type="match status" value="1"/>
</dbReference>
<dbReference type="PANTHER" id="PTHR46299:SF1">
    <property type="entry name" value="VON WILLEBRAND FACTOR A DOMAIN-CONTAINING PROTEIN 5B1"/>
    <property type="match status" value="1"/>
</dbReference>
<feature type="region of interest" description="Disordered" evidence="1">
    <location>
        <begin position="463"/>
        <end position="489"/>
    </location>
</feature>
<dbReference type="PANTHER" id="PTHR46299">
    <property type="entry name" value="VON WILLEBRAND FACTOR A DOMAIN-CONTAINING PROTEIN 5B2-RELATED"/>
    <property type="match status" value="1"/>
</dbReference>
<dbReference type="Proteomes" id="UP001166093">
    <property type="component" value="Unassembled WGS sequence"/>
</dbReference>
<dbReference type="InterPro" id="IPR036397">
    <property type="entry name" value="RNaseH_sf"/>
</dbReference>
<evidence type="ECO:0000313" key="3">
    <source>
        <dbReference type="EMBL" id="MBN3280931.1"/>
    </source>
</evidence>
<dbReference type="Pfam" id="PF01498">
    <property type="entry name" value="HTH_Tnp_Tc3_2"/>
    <property type="match status" value="1"/>
</dbReference>
<dbReference type="Gene3D" id="1.10.10.10">
    <property type="entry name" value="Winged helix-like DNA-binding domain superfamily/Winged helix DNA-binding domain"/>
    <property type="match status" value="1"/>
</dbReference>
<reference evidence="3" key="1">
    <citation type="journal article" date="2021" name="Cell">
        <title>Tracing the genetic footprints of vertebrate landing in non-teleost ray-finned fishes.</title>
        <authorList>
            <person name="Bi X."/>
            <person name="Wang K."/>
            <person name="Yang L."/>
            <person name="Pan H."/>
            <person name="Jiang H."/>
            <person name="Wei Q."/>
            <person name="Fang M."/>
            <person name="Yu H."/>
            <person name="Zhu C."/>
            <person name="Cai Y."/>
            <person name="He Y."/>
            <person name="Gan X."/>
            <person name="Zeng H."/>
            <person name="Yu D."/>
            <person name="Zhu Y."/>
            <person name="Jiang H."/>
            <person name="Qiu Q."/>
            <person name="Yang H."/>
            <person name="Zhang Y.E."/>
            <person name="Wang W."/>
            <person name="Zhu M."/>
            <person name="He S."/>
            <person name="Zhang G."/>
        </authorList>
    </citation>
    <scope>NUCLEOTIDE SEQUENCE</scope>
    <source>
        <strain evidence="3">Pddl_001</strain>
    </source>
</reference>
<dbReference type="Pfam" id="PF13768">
    <property type="entry name" value="VWA_3"/>
    <property type="match status" value="1"/>
</dbReference>